<keyword evidence="2" id="KW-1185">Reference proteome</keyword>
<dbReference type="AlphaFoldDB" id="A0A1I7XPS7"/>
<protein>
    <submittedName>
        <fullName evidence="3">Uncharacterized protein</fullName>
    </submittedName>
</protein>
<dbReference type="Proteomes" id="UP000095283">
    <property type="component" value="Unplaced"/>
</dbReference>
<keyword evidence="1" id="KW-0812">Transmembrane</keyword>
<reference evidence="3" key="1">
    <citation type="submission" date="2016-11" db="UniProtKB">
        <authorList>
            <consortium name="WormBaseParasite"/>
        </authorList>
    </citation>
    <scope>IDENTIFICATION</scope>
</reference>
<evidence type="ECO:0000313" key="2">
    <source>
        <dbReference type="Proteomes" id="UP000095283"/>
    </source>
</evidence>
<sequence length="62" mass="6830">MIPFNPLHSPTVMIGTSYSITLFIMQLLVPKVRTTCALTMGVTLFHTIFSTTPIAEDPPTHV</sequence>
<evidence type="ECO:0000313" key="3">
    <source>
        <dbReference type="WBParaSite" id="Hba_19792"/>
    </source>
</evidence>
<accession>A0A1I7XPS7</accession>
<name>A0A1I7XPS7_HETBA</name>
<organism evidence="2 3">
    <name type="scientific">Heterorhabditis bacteriophora</name>
    <name type="common">Entomopathogenic nematode worm</name>
    <dbReference type="NCBI Taxonomy" id="37862"/>
    <lineage>
        <taxon>Eukaryota</taxon>
        <taxon>Metazoa</taxon>
        <taxon>Ecdysozoa</taxon>
        <taxon>Nematoda</taxon>
        <taxon>Chromadorea</taxon>
        <taxon>Rhabditida</taxon>
        <taxon>Rhabditina</taxon>
        <taxon>Rhabditomorpha</taxon>
        <taxon>Strongyloidea</taxon>
        <taxon>Heterorhabditidae</taxon>
        <taxon>Heterorhabditis</taxon>
    </lineage>
</organism>
<evidence type="ECO:0000256" key="1">
    <source>
        <dbReference type="SAM" id="Phobius"/>
    </source>
</evidence>
<proteinExistence type="predicted"/>
<keyword evidence="1" id="KW-0472">Membrane</keyword>
<keyword evidence="1" id="KW-1133">Transmembrane helix</keyword>
<dbReference type="WBParaSite" id="Hba_19792">
    <property type="protein sequence ID" value="Hba_19792"/>
    <property type="gene ID" value="Hba_19792"/>
</dbReference>
<feature type="transmembrane region" description="Helical" evidence="1">
    <location>
        <begin position="12"/>
        <end position="29"/>
    </location>
</feature>